<proteinExistence type="predicted"/>
<dbReference type="HOGENOM" id="CLU_077469_0_0_1"/>
<dbReference type="Proteomes" id="UP000006039">
    <property type="component" value="Unassembled WGS sequence"/>
</dbReference>
<reference evidence="1" key="2">
    <citation type="submission" date="2010-07" db="EMBL/GenBank/DDBJ databases">
        <authorList>
            <consortium name="The Broad Institute Genome Sequencing Platform"/>
            <consortium name="Broad Institute Genome Sequencing Center for Infectious Disease"/>
            <person name="Ma L.-J."/>
            <person name="Dead R."/>
            <person name="Young S."/>
            <person name="Zeng Q."/>
            <person name="Koehrsen M."/>
            <person name="Alvarado L."/>
            <person name="Berlin A."/>
            <person name="Chapman S.B."/>
            <person name="Chen Z."/>
            <person name="Freedman E."/>
            <person name="Gellesch M."/>
            <person name="Goldberg J."/>
            <person name="Griggs A."/>
            <person name="Gujja S."/>
            <person name="Heilman E.R."/>
            <person name="Heiman D."/>
            <person name="Hepburn T."/>
            <person name="Howarth C."/>
            <person name="Jen D."/>
            <person name="Larson L."/>
            <person name="Mehta T."/>
            <person name="Neiman D."/>
            <person name="Pearson M."/>
            <person name="Roberts A."/>
            <person name="Saif S."/>
            <person name="Shea T."/>
            <person name="Shenoy N."/>
            <person name="Sisk P."/>
            <person name="Stolte C."/>
            <person name="Sykes S."/>
            <person name="Walk T."/>
            <person name="White J."/>
            <person name="Yandava C."/>
            <person name="Haas B."/>
            <person name="Nusbaum C."/>
            <person name="Birren B."/>
        </authorList>
    </citation>
    <scope>NUCLEOTIDE SEQUENCE</scope>
    <source>
        <strain evidence="1">R3-111a-1</strain>
    </source>
</reference>
<evidence type="ECO:0000313" key="2">
    <source>
        <dbReference type="EnsemblFungi" id="EJT79321"/>
    </source>
</evidence>
<dbReference type="EMBL" id="GL385396">
    <property type="protein sequence ID" value="EJT79321.1"/>
    <property type="molecule type" value="Genomic_DNA"/>
</dbReference>
<reference evidence="1" key="3">
    <citation type="submission" date="2010-09" db="EMBL/GenBank/DDBJ databases">
        <title>Annotation of Gaeumannomyces graminis var. tritici R3-111a-1.</title>
        <authorList>
            <consortium name="The Broad Institute Genome Sequencing Platform"/>
            <person name="Ma L.-J."/>
            <person name="Dead R."/>
            <person name="Young S.K."/>
            <person name="Zeng Q."/>
            <person name="Gargeya S."/>
            <person name="Fitzgerald M."/>
            <person name="Haas B."/>
            <person name="Abouelleil A."/>
            <person name="Alvarado L."/>
            <person name="Arachchi H.M."/>
            <person name="Berlin A."/>
            <person name="Brown A."/>
            <person name="Chapman S.B."/>
            <person name="Chen Z."/>
            <person name="Dunbar C."/>
            <person name="Freedman E."/>
            <person name="Gearin G."/>
            <person name="Gellesch M."/>
            <person name="Goldberg J."/>
            <person name="Griggs A."/>
            <person name="Gujja S."/>
            <person name="Heiman D."/>
            <person name="Howarth C."/>
            <person name="Larson L."/>
            <person name="Lui A."/>
            <person name="MacDonald P.J.P."/>
            <person name="Mehta T."/>
            <person name="Montmayeur A."/>
            <person name="Murphy C."/>
            <person name="Neiman D."/>
            <person name="Pearson M."/>
            <person name="Priest M."/>
            <person name="Roberts A."/>
            <person name="Saif S."/>
            <person name="Shea T."/>
            <person name="Shenoy N."/>
            <person name="Sisk P."/>
            <person name="Stolte C."/>
            <person name="Sykes S."/>
            <person name="Yandava C."/>
            <person name="Wortman J."/>
            <person name="Nusbaum C."/>
            <person name="Birren B."/>
        </authorList>
    </citation>
    <scope>NUCLEOTIDE SEQUENCE</scope>
    <source>
        <strain evidence="1">R3-111a-1</strain>
    </source>
</reference>
<evidence type="ECO:0000313" key="3">
    <source>
        <dbReference type="Proteomes" id="UP000006039"/>
    </source>
</evidence>
<dbReference type="OrthoDB" id="2322999at2759"/>
<reference evidence="2" key="5">
    <citation type="submission" date="2018-04" db="UniProtKB">
        <authorList>
            <consortium name="EnsemblFungi"/>
        </authorList>
    </citation>
    <scope>IDENTIFICATION</scope>
    <source>
        <strain evidence="2">R3-111a-1</strain>
    </source>
</reference>
<dbReference type="VEuPathDB" id="FungiDB:GGTG_04406"/>
<accession>J3NT08</accession>
<sequence length="196" mass="21006">MAALVAQFPTLPTLDQALNNLDFQASRTLNLAALFAHQNAEKAFGIHLIHGHFQIPEGSVMVGTNFEDPAMRWAKITDIATLDASSLHGHIFVLTESGYRAGVEHDGAVIEDQLNNLATTALLILDNGTIMLDSIVKNTTVSCITGWTFQASHKGLRACNGGESHSATVNGNNKVFTGTKPFPKLKNVDDLKAGVI</sequence>
<gene>
    <name evidence="2" type="primary">20344864</name>
    <name evidence="1" type="ORF">GGTG_04406</name>
</gene>
<reference evidence="3" key="1">
    <citation type="submission" date="2010-07" db="EMBL/GenBank/DDBJ databases">
        <title>The genome sequence of Gaeumannomyces graminis var. tritici strain R3-111a-1.</title>
        <authorList>
            <consortium name="The Broad Institute Genome Sequencing Platform"/>
            <person name="Ma L.-J."/>
            <person name="Dead R."/>
            <person name="Young S."/>
            <person name="Zeng Q."/>
            <person name="Koehrsen M."/>
            <person name="Alvarado L."/>
            <person name="Berlin A."/>
            <person name="Chapman S.B."/>
            <person name="Chen Z."/>
            <person name="Freedman E."/>
            <person name="Gellesch M."/>
            <person name="Goldberg J."/>
            <person name="Griggs A."/>
            <person name="Gujja S."/>
            <person name="Heilman E.R."/>
            <person name="Heiman D."/>
            <person name="Hepburn T."/>
            <person name="Howarth C."/>
            <person name="Jen D."/>
            <person name="Larson L."/>
            <person name="Mehta T."/>
            <person name="Neiman D."/>
            <person name="Pearson M."/>
            <person name="Roberts A."/>
            <person name="Saif S."/>
            <person name="Shea T."/>
            <person name="Shenoy N."/>
            <person name="Sisk P."/>
            <person name="Stolte C."/>
            <person name="Sykes S."/>
            <person name="Walk T."/>
            <person name="White J."/>
            <person name="Yandava C."/>
            <person name="Haas B."/>
            <person name="Nusbaum C."/>
            <person name="Birren B."/>
        </authorList>
    </citation>
    <scope>NUCLEOTIDE SEQUENCE [LARGE SCALE GENOMIC DNA]</scope>
    <source>
        <strain evidence="3">R3-111a-1</strain>
    </source>
</reference>
<dbReference type="RefSeq" id="XP_009220466.1">
    <property type="nucleotide sequence ID" value="XM_009222202.1"/>
</dbReference>
<dbReference type="AlphaFoldDB" id="J3NT08"/>
<protein>
    <submittedName>
        <fullName evidence="1 2">Uncharacterized protein</fullName>
    </submittedName>
</protein>
<organism evidence="1">
    <name type="scientific">Gaeumannomyces tritici (strain R3-111a-1)</name>
    <name type="common">Wheat and barley take-all root rot fungus</name>
    <name type="synonym">Gaeumannomyces graminis var. tritici</name>
    <dbReference type="NCBI Taxonomy" id="644352"/>
    <lineage>
        <taxon>Eukaryota</taxon>
        <taxon>Fungi</taxon>
        <taxon>Dikarya</taxon>
        <taxon>Ascomycota</taxon>
        <taxon>Pezizomycotina</taxon>
        <taxon>Sordariomycetes</taxon>
        <taxon>Sordariomycetidae</taxon>
        <taxon>Magnaporthales</taxon>
        <taxon>Magnaporthaceae</taxon>
        <taxon>Gaeumannomyces</taxon>
    </lineage>
</organism>
<reference evidence="2" key="4">
    <citation type="journal article" date="2015" name="G3 (Bethesda)">
        <title>Genome sequences of three phytopathogenic species of the Magnaporthaceae family of fungi.</title>
        <authorList>
            <person name="Okagaki L.H."/>
            <person name="Nunes C.C."/>
            <person name="Sailsbery J."/>
            <person name="Clay B."/>
            <person name="Brown D."/>
            <person name="John T."/>
            <person name="Oh Y."/>
            <person name="Young N."/>
            <person name="Fitzgerald M."/>
            <person name="Haas B.J."/>
            <person name="Zeng Q."/>
            <person name="Young S."/>
            <person name="Adiconis X."/>
            <person name="Fan L."/>
            <person name="Levin J.Z."/>
            <person name="Mitchell T.K."/>
            <person name="Okubara P.A."/>
            <person name="Farman M.L."/>
            <person name="Kohn L.M."/>
            <person name="Birren B."/>
            <person name="Ma L.-J."/>
            <person name="Dean R.A."/>
        </authorList>
    </citation>
    <scope>NUCLEOTIDE SEQUENCE</scope>
    <source>
        <strain evidence="2">R3-111a-1</strain>
    </source>
</reference>
<dbReference type="EnsemblFungi" id="EJT79321">
    <property type="protein sequence ID" value="EJT79321"/>
    <property type="gene ID" value="GGTG_04406"/>
</dbReference>
<dbReference type="eggNOG" id="ENOG502RKJ3">
    <property type="taxonomic scope" value="Eukaryota"/>
</dbReference>
<keyword evidence="3" id="KW-1185">Reference proteome</keyword>
<name>J3NT08_GAET3</name>
<dbReference type="GeneID" id="20344864"/>
<evidence type="ECO:0000313" key="1">
    <source>
        <dbReference type="EMBL" id="EJT79321.1"/>
    </source>
</evidence>